<dbReference type="GO" id="GO:0008360">
    <property type="term" value="P:regulation of cell shape"/>
    <property type="evidence" value="ECO:0007669"/>
    <property type="project" value="UniProtKB-KW"/>
</dbReference>
<dbReference type="InterPro" id="IPR001920">
    <property type="entry name" value="Asp/Glu_race"/>
</dbReference>
<keyword evidence="3 7" id="KW-0133">Cell shape</keyword>
<dbReference type="Proteomes" id="UP000295793">
    <property type="component" value="Unassembled WGS sequence"/>
</dbReference>
<feature type="binding site" evidence="7">
    <location>
        <begin position="49"/>
        <end position="50"/>
    </location>
    <ligand>
        <name>substrate</name>
    </ligand>
</feature>
<keyword evidence="5 7" id="KW-0413">Isomerase</keyword>
<comment type="catalytic activity">
    <reaction evidence="1 7">
        <text>L-glutamate = D-glutamate</text>
        <dbReference type="Rhea" id="RHEA:12813"/>
        <dbReference type="ChEBI" id="CHEBI:29985"/>
        <dbReference type="ChEBI" id="CHEBI:29986"/>
        <dbReference type="EC" id="5.1.1.3"/>
    </reaction>
</comment>
<organism evidence="8 9">
    <name type="scientific">Reinekea marinisedimentorum</name>
    <dbReference type="NCBI Taxonomy" id="230495"/>
    <lineage>
        <taxon>Bacteria</taxon>
        <taxon>Pseudomonadati</taxon>
        <taxon>Pseudomonadota</taxon>
        <taxon>Gammaproteobacteria</taxon>
        <taxon>Oceanospirillales</taxon>
        <taxon>Saccharospirillaceae</taxon>
        <taxon>Reinekea</taxon>
    </lineage>
</organism>
<reference evidence="8 9" key="1">
    <citation type="submission" date="2019-03" db="EMBL/GenBank/DDBJ databases">
        <title>Genomic Encyclopedia of Archaeal and Bacterial Type Strains, Phase II (KMG-II): from individual species to whole genera.</title>
        <authorList>
            <person name="Goeker M."/>
        </authorList>
    </citation>
    <scope>NUCLEOTIDE SEQUENCE [LARGE SCALE GENOMIC DNA]</scope>
    <source>
        <strain evidence="8 9">DSM 15388</strain>
    </source>
</reference>
<evidence type="ECO:0000256" key="7">
    <source>
        <dbReference type="HAMAP-Rule" id="MF_00258"/>
    </source>
</evidence>
<dbReference type="RefSeq" id="WP_243645789.1">
    <property type="nucleotide sequence ID" value="NZ_SLZR01000004.1"/>
</dbReference>
<proteinExistence type="inferred from homology"/>
<evidence type="ECO:0000256" key="5">
    <source>
        <dbReference type="ARBA" id="ARBA00023235"/>
    </source>
</evidence>
<evidence type="ECO:0000256" key="1">
    <source>
        <dbReference type="ARBA" id="ARBA00001602"/>
    </source>
</evidence>
<comment type="caution">
    <text evidence="8">The sequence shown here is derived from an EMBL/GenBank/DDBJ whole genome shotgun (WGS) entry which is preliminary data.</text>
</comment>
<comment type="similarity">
    <text evidence="7">Belongs to the aspartate/glutamate racemases family.</text>
</comment>
<dbReference type="PROSITE" id="PS00924">
    <property type="entry name" value="ASP_GLU_RACEMASE_2"/>
    <property type="match status" value="1"/>
</dbReference>
<dbReference type="EMBL" id="SLZR01000004">
    <property type="protein sequence ID" value="TCS42091.1"/>
    <property type="molecule type" value="Genomic_DNA"/>
</dbReference>
<comment type="pathway">
    <text evidence="7">Cell wall biogenesis; peptidoglycan biosynthesis.</text>
</comment>
<evidence type="ECO:0000256" key="3">
    <source>
        <dbReference type="ARBA" id="ARBA00022960"/>
    </source>
</evidence>
<dbReference type="InterPro" id="IPR015942">
    <property type="entry name" value="Asp/Glu/hydantoin_racemase"/>
</dbReference>
<dbReference type="InterPro" id="IPR033134">
    <property type="entry name" value="Asp/Glu_racemase_AS_2"/>
</dbReference>
<dbReference type="InterPro" id="IPR004391">
    <property type="entry name" value="Glu_race"/>
</dbReference>
<evidence type="ECO:0000313" key="9">
    <source>
        <dbReference type="Proteomes" id="UP000295793"/>
    </source>
</evidence>
<gene>
    <name evidence="7" type="primary">murI</name>
    <name evidence="8" type="ORF">BCF53_104196</name>
</gene>
<evidence type="ECO:0000256" key="4">
    <source>
        <dbReference type="ARBA" id="ARBA00022984"/>
    </source>
</evidence>
<dbReference type="GO" id="GO:0009252">
    <property type="term" value="P:peptidoglycan biosynthetic process"/>
    <property type="evidence" value="ECO:0007669"/>
    <property type="project" value="UniProtKB-UniRule"/>
</dbReference>
<feature type="binding site" evidence="7">
    <location>
        <begin position="188"/>
        <end position="189"/>
    </location>
    <ligand>
        <name>substrate</name>
    </ligand>
</feature>
<dbReference type="InterPro" id="IPR018187">
    <property type="entry name" value="Asp/Glu_racemase_AS_1"/>
</dbReference>
<comment type="function">
    <text evidence="7">Provides the (R)-glutamate required for cell wall biosynthesis.</text>
</comment>
<sequence>MRHLFSFDAEPMIGVFDSGIGGLTVLAEIHQALPEAPLCYVADQKFAPYGNQPELFVSERSVRITQWLIQQGCTLIVVACNTATAIAIRQLRGEFAVPIVGVEPGVKPAALRSLSQKIAILATDNTLASRRYQALLEQFLPRVEVISQGCTGLAAAIERCSDELPALLHEYCSPLIDNGIDQIVLGCTHYPLVKDEIAQLCSPSVSVVDTSYAIAQEVKRRFAEGEPSNAGEAGVRLFSTHSTEHDLAAAINRYRLLRLFSAAALSTVEI</sequence>
<feature type="binding site" evidence="7">
    <location>
        <begin position="17"/>
        <end position="18"/>
    </location>
    <ligand>
        <name>substrate</name>
    </ligand>
</feature>
<dbReference type="Gene3D" id="3.40.50.1860">
    <property type="match status" value="2"/>
</dbReference>
<dbReference type="GO" id="GO:0008881">
    <property type="term" value="F:glutamate racemase activity"/>
    <property type="evidence" value="ECO:0007669"/>
    <property type="project" value="UniProtKB-UniRule"/>
</dbReference>
<dbReference type="PANTHER" id="PTHR21198:SF2">
    <property type="entry name" value="GLUTAMATE RACEMASE"/>
    <property type="match status" value="1"/>
</dbReference>
<protein>
    <recommendedName>
        <fullName evidence="2 7">Glutamate racemase</fullName>
        <ecNumber evidence="2 7">5.1.1.3</ecNumber>
    </recommendedName>
</protein>
<evidence type="ECO:0000256" key="2">
    <source>
        <dbReference type="ARBA" id="ARBA00013090"/>
    </source>
</evidence>
<evidence type="ECO:0000256" key="6">
    <source>
        <dbReference type="ARBA" id="ARBA00023316"/>
    </source>
</evidence>
<keyword evidence="6 7" id="KW-0961">Cell wall biogenesis/degradation</keyword>
<keyword evidence="4 7" id="KW-0573">Peptidoglycan synthesis</keyword>
<dbReference type="AlphaFoldDB" id="A0A4R3I8E9"/>
<evidence type="ECO:0000313" key="8">
    <source>
        <dbReference type="EMBL" id="TCS42091.1"/>
    </source>
</evidence>
<dbReference type="Pfam" id="PF01177">
    <property type="entry name" value="Asp_Glu_race"/>
    <property type="match status" value="1"/>
</dbReference>
<dbReference type="UniPathway" id="UPA00219"/>
<accession>A0A4R3I8E9</accession>
<dbReference type="GO" id="GO:0071555">
    <property type="term" value="P:cell wall organization"/>
    <property type="evidence" value="ECO:0007669"/>
    <property type="project" value="UniProtKB-KW"/>
</dbReference>
<dbReference type="HAMAP" id="MF_00258">
    <property type="entry name" value="Glu_racemase"/>
    <property type="match status" value="1"/>
</dbReference>
<dbReference type="NCBIfam" id="TIGR00067">
    <property type="entry name" value="glut_race"/>
    <property type="match status" value="1"/>
</dbReference>
<name>A0A4R3I8E9_9GAMM</name>
<feature type="active site" description="Proton donor/acceptor" evidence="7">
    <location>
        <position position="187"/>
    </location>
</feature>
<dbReference type="SUPFAM" id="SSF53681">
    <property type="entry name" value="Aspartate/glutamate racemase"/>
    <property type="match status" value="2"/>
</dbReference>
<keyword evidence="9" id="KW-1185">Reference proteome</keyword>
<dbReference type="PANTHER" id="PTHR21198">
    <property type="entry name" value="GLUTAMATE RACEMASE"/>
    <property type="match status" value="1"/>
</dbReference>
<dbReference type="PROSITE" id="PS00923">
    <property type="entry name" value="ASP_GLU_RACEMASE_1"/>
    <property type="match status" value="1"/>
</dbReference>
<feature type="active site" description="Proton donor/acceptor" evidence="7">
    <location>
        <position position="80"/>
    </location>
</feature>
<dbReference type="EC" id="5.1.1.3" evidence="2 7"/>
<feature type="binding site" evidence="7">
    <location>
        <begin position="81"/>
        <end position="82"/>
    </location>
    <ligand>
        <name>substrate</name>
    </ligand>
</feature>